<comment type="similarity">
    <text evidence="1 4">Belongs to the GTP cyclohydrolase I type 2/NIF3 family.</text>
</comment>
<dbReference type="PANTHER" id="PTHR13799:SF14">
    <property type="entry name" value="GTP CYCLOHYDROLASE 1 TYPE 2 HOMOLOG"/>
    <property type="match status" value="1"/>
</dbReference>
<dbReference type="RefSeq" id="WP_115150944.1">
    <property type="nucleotide sequence ID" value="NZ_UGPP01000001.1"/>
</dbReference>
<feature type="binding site" evidence="5">
    <location>
        <position position="334"/>
    </location>
    <ligand>
        <name>a divalent metal cation</name>
        <dbReference type="ChEBI" id="CHEBI:60240"/>
        <label>1</label>
    </ligand>
</feature>
<dbReference type="GO" id="GO:0005737">
    <property type="term" value="C:cytoplasm"/>
    <property type="evidence" value="ECO:0007669"/>
    <property type="project" value="TreeGrafter"/>
</dbReference>
<dbReference type="STRING" id="1122216.GCA_000423385_01574"/>
<accession>A0A378NQV9</accession>
<feature type="binding site" evidence="5">
    <location>
        <position position="330"/>
    </location>
    <ligand>
        <name>a divalent metal cation</name>
        <dbReference type="ChEBI" id="CHEBI:60240"/>
        <label>1</label>
    </ligand>
</feature>
<sequence length="372" mass="41348">MIKCQVVVEAMDRLAPRYLAENWDNVGLLIGNPAQEITKILTCLDVTEKVIDKAICENYNMIISHHPFLFKGIKKIATDKPLGRMLQKILSNNIAIFAAHTNLDTTYGGVNDVLAQKLQLTEVKPLTISYREEILKLGVNVPSDYADAVREALAKAGAGAIDNYSDCSFTYNGTGYFKPLENSNPFIGQQNKLSNVQEVRIETILPSKIKNRVIKAMLKAHPYEVPAWDIIPTENVYHENGLGRIGKLANPITLDEFAQRIKQSLPGDTFRYVKGNDKLVKKVALCSGAGVEFLDKAAMQGADTYITGDVKYHEAQHAQELGINIIDAGHFGTELPIVETLAQYLQEENIKQKWQIIITADNDATDVFTTIK</sequence>
<dbReference type="Gene3D" id="3.40.1390.30">
    <property type="entry name" value="NIF3 (NGG1p interacting factor 3)-like"/>
    <property type="match status" value="2"/>
</dbReference>
<dbReference type="SUPFAM" id="SSF102705">
    <property type="entry name" value="NIF3 (NGG1p interacting factor 3)-like"/>
    <property type="match status" value="1"/>
</dbReference>
<dbReference type="PANTHER" id="PTHR13799">
    <property type="entry name" value="NGG1 INTERACTING FACTOR 3"/>
    <property type="match status" value="1"/>
</dbReference>
<gene>
    <name evidence="6" type="ORF">NCTC10571_00342</name>
</gene>
<dbReference type="InterPro" id="IPR002678">
    <property type="entry name" value="DUF34/NIF3"/>
</dbReference>
<dbReference type="Gene3D" id="3.30.70.120">
    <property type="match status" value="1"/>
</dbReference>
<proteinExistence type="inferred from homology"/>
<dbReference type="Pfam" id="PF01784">
    <property type="entry name" value="DUF34_NIF3"/>
    <property type="match status" value="1"/>
</dbReference>
<dbReference type="AlphaFoldDB" id="A0A378NQV9"/>
<name>A0A378NQV9_9FIRM</name>
<dbReference type="Proteomes" id="UP000255234">
    <property type="component" value="Unassembled WGS sequence"/>
</dbReference>
<reference evidence="6 7" key="1">
    <citation type="submission" date="2018-06" db="EMBL/GenBank/DDBJ databases">
        <authorList>
            <consortium name="Pathogen Informatics"/>
            <person name="Doyle S."/>
        </authorList>
    </citation>
    <scope>NUCLEOTIDE SEQUENCE [LARGE SCALE GENOMIC DNA]</scope>
    <source>
        <strain evidence="6 7">NCTC10571</strain>
    </source>
</reference>
<feature type="binding site" evidence="5">
    <location>
        <position position="65"/>
    </location>
    <ligand>
        <name>a divalent metal cation</name>
        <dbReference type="ChEBI" id="CHEBI:60240"/>
        <label>1</label>
    </ligand>
</feature>
<dbReference type="NCBIfam" id="TIGR00486">
    <property type="entry name" value="YbgI_SA1388"/>
    <property type="match status" value="1"/>
</dbReference>
<evidence type="ECO:0000256" key="2">
    <source>
        <dbReference type="ARBA" id="ARBA00022112"/>
    </source>
</evidence>
<dbReference type="GO" id="GO:0046872">
    <property type="term" value="F:metal ion binding"/>
    <property type="evidence" value="ECO:0007669"/>
    <property type="project" value="UniProtKB-UniRule"/>
</dbReference>
<protein>
    <recommendedName>
        <fullName evidence="2 4">GTP cyclohydrolase 1 type 2 homolog</fullName>
    </recommendedName>
</protein>
<evidence type="ECO:0000256" key="1">
    <source>
        <dbReference type="ARBA" id="ARBA00006964"/>
    </source>
</evidence>
<organism evidence="6 7">
    <name type="scientific">Megamonas hypermegale</name>
    <dbReference type="NCBI Taxonomy" id="158847"/>
    <lineage>
        <taxon>Bacteria</taxon>
        <taxon>Bacillati</taxon>
        <taxon>Bacillota</taxon>
        <taxon>Negativicutes</taxon>
        <taxon>Selenomonadales</taxon>
        <taxon>Selenomonadaceae</taxon>
        <taxon>Megamonas</taxon>
    </lineage>
</organism>
<dbReference type="FunFam" id="3.40.1390.30:FF:000001">
    <property type="entry name" value="GTP cyclohydrolase 1 type 2"/>
    <property type="match status" value="1"/>
</dbReference>
<evidence type="ECO:0000313" key="7">
    <source>
        <dbReference type="Proteomes" id="UP000255234"/>
    </source>
</evidence>
<keyword evidence="3 4" id="KW-0479">Metal-binding</keyword>
<feature type="binding site" evidence="5">
    <location>
        <position position="66"/>
    </location>
    <ligand>
        <name>a divalent metal cation</name>
        <dbReference type="ChEBI" id="CHEBI:60240"/>
        <label>1</label>
    </ligand>
</feature>
<feature type="binding site" evidence="5">
    <location>
        <position position="104"/>
    </location>
    <ligand>
        <name>a divalent metal cation</name>
        <dbReference type="ChEBI" id="CHEBI:60240"/>
        <label>1</label>
    </ligand>
</feature>
<evidence type="ECO:0000256" key="3">
    <source>
        <dbReference type="ARBA" id="ARBA00022723"/>
    </source>
</evidence>
<evidence type="ECO:0000256" key="4">
    <source>
        <dbReference type="PIRNR" id="PIRNR037489"/>
    </source>
</evidence>
<dbReference type="InterPro" id="IPR036069">
    <property type="entry name" value="DUF34/NIF3_sf"/>
</dbReference>
<dbReference type="EMBL" id="UGPP01000001">
    <property type="protein sequence ID" value="STY70227.1"/>
    <property type="molecule type" value="Genomic_DNA"/>
</dbReference>
<evidence type="ECO:0000313" key="6">
    <source>
        <dbReference type="EMBL" id="STY70227.1"/>
    </source>
</evidence>
<dbReference type="InterPro" id="IPR015867">
    <property type="entry name" value="N-reg_PII/ATP_PRibTrfase_C"/>
</dbReference>
<evidence type="ECO:0000256" key="5">
    <source>
        <dbReference type="PIRSR" id="PIRSR602678-1"/>
    </source>
</evidence>
<dbReference type="PIRSF" id="PIRSF037489">
    <property type="entry name" value="UCP037489_NIF3_YqfO"/>
    <property type="match status" value="1"/>
</dbReference>
<dbReference type="InterPro" id="IPR017221">
    <property type="entry name" value="DUF34/NIF3_bac"/>
</dbReference>